<dbReference type="EMBL" id="CP036289">
    <property type="protein sequence ID" value="QDU74492.1"/>
    <property type="molecule type" value="Genomic_DNA"/>
</dbReference>
<gene>
    <name evidence="1" type="ORF">Pan97_15000</name>
</gene>
<proteinExistence type="predicted"/>
<dbReference type="KEGG" id="bvo:Pan97_15000"/>
<sequence>MTPYAADTHPEALEVQLNLFRNMTGQQRVAKAISLSGQVIAMSKAAIRRQHPEFTEQQVVLMFIEQNYGPNLARAVESYLKTK</sequence>
<evidence type="ECO:0000313" key="1">
    <source>
        <dbReference type="EMBL" id="QDU74492.1"/>
    </source>
</evidence>
<accession>A0A518C5K1</accession>
<protein>
    <submittedName>
        <fullName evidence="1">Uncharacterized protein</fullName>
    </submittedName>
</protein>
<reference evidence="2" key="1">
    <citation type="submission" date="2019-02" db="EMBL/GenBank/DDBJ databases">
        <title>Deep-cultivation of Planctomycetes and their phenomic and genomic characterization uncovers novel biology.</title>
        <authorList>
            <person name="Wiegand S."/>
            <person name="Jogler M."/>
            <person name="Boedeker C."/>
            <person name="Pinto D."/>
            <person name="Vollmers J."/>
            <person name="Rivas-Marin E."/>
            <person name="Kohn T."/>
            <person name="Peeters S.H."/>
            <person name="Heuer A."/>
            <person name="Rast P."/>
            <person name="Oberbeckmann S."/>
            <person name="Bunk B."/>
            <person name="Jeske O."/>
            <person name="Meyerdierks A."/>
            <person name="Storesund J.E."/>
            <person name="Kallscheuer N."/>
            <person name="Luecker S."/>
            <person name="Lage O.M."/>
            <person name="Pohl T."/>
            <person name="Merkel B.J."/>
            <person name="Hornburger P."/>
            <person name="Mueller R.-W."/>
            <person name="Bruemmer F."/>
            <person name="Labrenz M."/>
            <person name="Spormann A.M."/>
            <person name="Op den Camp H."/>
            <person name="Overmann J."/>
            <person name="Amann R."/>
            <person name="Jetten M.S.M."/>
            <person name="Mascher T."/>
            <person name="Medema M.H."/>
            <person name="Devos D.P."/>
            <person name="Kaster A.-K."/>
            <person name="Ovreas L."/>
            <person name="Rohde M."/>
            <person name="Galperin M.Y."/>
            <person name="Jogler C."/>
        </authorList>
    </citation>
    <scope>NUCLEOTIDE SEQUENCE [LARGE SCALE GENOMIC DNA]</scope>
    <source>
        <strain evidence="2">Pan97</strain>
    </source>
</reference>
<organism evidence="1 2">
    <name type="scientific">Bremerella volcania</name>
    <dbReference type="NCBI Taxonomy" id="2527984"/>
    <lineage>
        <taxon>Bacteria</taxon>
        <taxon>Pseudomonadati</taxon>
        <taxon>Planctomycetota</taxon>
        <taxon>Planctomycetia</taxon>
        <taxon>Pirellulales</taxon>
        <taxon>Pirellulaceae</taxon>
        <taxon>Bremerella</taxon>
    </lineage>
</organism>
<name>A0A518C5K1_9BACT</name>
<keyword evidence="2" id="KW-1185">Reference proteome</keyword>
<dbReference type="OrthoDB" id="286388at2"/>
<dbReference type="AlphaFoldDB" id="A0A518C5K1"/>
<evidence type="ECO:0000313" key="2">
    <source>
        <dbReference type="Proteomes" id="UP000318626"/>
    </source>
</evidence>
<dbReference type="RefSeq" id="WP_144971445.1">
    <property type="nucleotide sequence ID" value="NZ_CP036289.1"/>
</dbReference>
<dbReference type="Proteomes" id="UP000318626">
    <property type="component" value="Chromosome"/>
</dbReference>